<feature type="transmembrane region" description="Helical" evidence="5">
    <location>
        <begin position="28"/>
        <end position="53"/>
    </location>
</feature>
<feature type="transmembrane region" description="Helical" evidence="5">
    <location>
        <begin position="6"/>
        <end position="21"/>
    </location>
</feature>
<organism evidence="6 7">
    <name type="scientific">Lysinibacillus xylanilyticus</name>
    <dbReference type="NCBI Taxonomy" id="582475"/>
    <lineage>
        <taxon>Bacteria</taxon>
        <taxon>Bacillati</taxon>
        <taxon>Bacillota</taxon>
        <taxon>Bacilli</taxon>
        <taxon>Bacillales</taxon>
        <taxon>Bacillaceae</taxon>
        <taxon>Lysinibacillus</taxon>
    </lineage>
</organism>
<evidence type="ECO:0000256" key="3">
    <source>
        <dbReference type="ARBA" id="ARBA00022989"/>
    </source>
</evidence>
<dbReference type="EMBL" id="LFXJ01000010">
    <property type="protein sequence ID" value="KMY29106.1"/>
    <property type="molecule type" value="Genomic_DNA"/>
</dbReference>
<dbReference type="PATRIC" id="fig|582475.4.peg.2748"/>
<comment type="caution">
    <text evidence="6">The sequence shown here is derived from an EMBL/GenBank/DDBJ whole genome shotgun (WGS) entry which is preliminary data.</text>
</comment>
<dbReference type="RefSeq" id="WP_049668011.1">
    <property type="nucleotide sequence ID" value="NZ_JBIVOC010000007.1"/>
</dbReference>
<keyword evidence="2 5" id="KW-0812">Transmembrane</keyword>
<gene>
    <name evidence="6" type="ORF">ACZ11_18450</name>
</gene>
<dbReference type="InterPro" id="IPR003810">
    <property type="entry name" value="Mntp/YtaF"/>
</dbReference>
<evidence type="ECO:0000313" key="6">
    <source>
        <dbReference type="EMBL" id="KMY29106.1"/>
    </source>
</evidence>
<proteinExistence type="predicted"/>
<feature type="transmembrane region" description="Helical" evidence="5">
    <location>
        <begin position="116"/>
        <end position="135"/>
    </location>
</feature>
<sequence length="165" mass="18348">MQGILAGILTSVDVIGLYVLIPNVRYRFFLSVWTAALHMLFPLLGFELGNYLVRFLLEWGQWISSILLFCMGLHLLLFSRRNERVTISPILLAVTASLDAFSVSVSFGMLNLEKTAFILSAGVSALICSYGSLVIAHRSQVLLGNKFQIITGVFFIIMGFLAIRQ</sequence>
<reference evidence="7" key="1">
    <citation type="submission" date="2015-07" db="EMBL/GenBank/DDBJ databases">
        <authorList>
            <person name="Liu B."/>
            <person name="Wang J."/>
            <person name="Zhu Y."/>
            <person name="Liu G."/>
            <person name="Chen Q."/>
            <person name="Lan J."/>
            <person name="Che J."/>
            <person name="Ge C."/>
            <person name="Shi H."/>
            <person name="Pan Z."/>
            <person name="Liu X."/>
        </authorList>
    </citation>
    <scope>NUCLEOTIDE SEQUENCE [LARGE SCALE GENOMIC DNA]</scope>
    <source>
        <strain evidence="7">DSM 23493</strain>
    </source>
</reference>
<dbReference type="GeneID" id="96600200"/>
<dbReference type="OrthoDB" id="2452195at2"/>
<protein>
    <submittedName>
        <fullName evidence="6">Membrane protein</fullName>
    </submittedName>
</protein>
<dbReference type="PANTHER" id="PTHR35529">
    <property type="entry name" value="MANGANESE EFFLUX PUMP MNTP-RELATED"/>
    <property type="match status" value="1"/>
</dbReference>
<evidence type="ECO:0000256" key="2">
    <source>
        <dbReference type="ARBA" id="ARBA00022692"/>
    </source>
</evidence>
<feature type="transmembrane region" description="Helical" evidence="5">
    <location>
        <begin position="147"/>
        <end position="163"/>
    </location>
</feature>
<accession>A0A0K9F4Q5</accession>
<evidence type="ECO:0000256" key="4">
    <source>
        <dbReference type="ARBA" id="ARBA00023136"/>
    </source>
</evidence>
<keyword evidence="4 5" id="KW-0472">Membrane</keyword>
<keyword evidence="1" id="KW-1003">Cell membrane</keyword>
<name>A0A0K9F4Q5_9BACI</name>
<evidence type="ECO:0000313" key="7">
    <source>
        <dbReference type="Proteomes" id="UP000037326"/>
    </source>
</evidence>
<evidence type="ECO:0000256" key="5">
    <source>
        <dbReference type="SAM" id="Phobius"/>
    </source>
</evidence>
<dbReference type="Proteomes" id="UP000037326">
    <property type="component" value="Unassembled WGS sequence"/>
</dbReference>
<keyword evidence="3 5" id="KW-1133">Transmembrane helix</keyword>
<feature type="transmembrane region" description="Helical" evidence="5">
    <location>
        <begin position="59"/>
        <end position="78"/>
    </location>
</feature>
<dbReference type="AlphaFoldDB" id="A0A0K9F4Q5"/>
<dbReference type="Pfam" id="PF02659">
    <property type="entry name" value="Mntp"/>
    <property type="match status" value="1"/>
</dbReference>
<evidence type="ECO:0000256" key="1">
    <source>
        <dbReference type="ARBA" id="ARBA00022475"/>
    </source>
</evidence>
<feature type="transmembrane region" description="Helical" evidence="5">
    <location>
        <begin position="90"/>
        <end position="110"/>
    </location>
</feature>
<dbReference type="PANTHER" id="PTHR35529:SF1">
    <property type="entry name" value="MANGANESE EFFLUX PUMP MNTP-RELATED"/>
    <property type="match status" value="1"/>
</dbReference>